<dbReference type="SUPFAM" id="SSF88723">
    <property type="entry name" value="PIN domain-like"/>
    <property type="match status" value="1"/>
</dbReference>
<dbReference type="AlphaFoldDB" id="A0A0G1KP92"/>
<dbReference type="InterPro" id="IPR002716">
    <property type="entry name" value="PIN_dom"/>
</dbReference>
<accession>A0A0G1KP92</accession>
<dbReference type="Pfam" id="PF01850">
    <property type="entry name" value="PIN"/>
    <property type="match status" value="1"/>
</dbReference>
<protein>
    <submittedName>
        <fullName evidence="2">PilT protein domain protein</fullName>
    </submittedName>
</protein>
<dbReference type="Gene3D" id="3.40.50.1010">
    <property type="entry name" value="5'-nuclease"/>
    <property type="match status" value="1"/>
</dbReference>
<proteinExistence type="predicted"/>
<dbReference type="InterPro" id="IPR029060">
    <property type="entry name" value="PIN-like_dom_sf"/>
</dbReference>
<reference evidence="2 3" key="1">
    <citation type="journal article" date="2015" name="Nature">
        <title>rRNA introns, odd ribosomes, and small enigmatic genomes across a large radiation of phyla.</title>
        <authorList>
            <person name="Brown C.T."/>
            <person name="Hug L.A."/>
            <person name="Thomas B.C."/>
            <person name="Sharon I."/>
            <person name="Castelle C.J."/>
            <person name="Singh A."/>
            <person name="Wilkins M.J."/>
            <person name="Williams K.H."/>
            <person name="Banfield J.F."/>
        </authorList>
    </citation>
    <scope>NUCLEOTIDE SEQUENCE [LARGE SCALE GENOMIC DNA]</scope>
</reference>
<sequence length="143" mass="16708">MKRQSLKIIWQALLMNSLYIIDSNAVLRYLLKDNLVQCEKVKNTLDEAKKSGKQVFVTREVVMECVYTLTRFYKVSRIDIFSALKSFFDTSEIVLENRELVMKTLEYFLMTNISYVDCLVLEQSKRLGGELVTFDKKLLAKSK</sequence>
<name>A0A0G1KP92_9BACT</name>
<feature type="domain" description="PIN" evidence="1">
    <location>
        <begin position="19"/>
        <end position="139"/>
    </location>
</feature>
<evidence type="ECO:0000259" key="1">
    <source>
        <dbReference type="Pfam" id="PF01850"/>
    </source>
</evidence>
<gene>
    <name evidence="2" type="ORF">UW84_C0029G0007</name>
</gene>
<organism evidence="2 3">
    <name type="scientific">Candidatus Collierbacteria bacterium GW2011_GWA2_44_99</name>
    <dbReference type="NCBI Taxonomy" id="1618380"/>
    <lineage>
        <taxon>Bacteria</taxon>
        <taxon>Candidatus Collieribacteriota</taxon>
    </lineage>
</organism>
<evidence type="ECO:0000313" key="2">
    <source>
        <dbReference type="EMBL" id="KKT85501.1"/>
    </source>
</evidence>
<dbReference type="EMBL" id="LCJW01000029">
    <property type="protein sequence ID" value="KKT85501.1"/>
    <property type="molecule type" value="Genomic_DNA"/>
</dbReference>
<dbReference type="Proteomes" id="UP000034797">
    <property type="component" value="Unassembled WGS sequence"/>
</dbReference>
<evidence type="ECO:0000313" key="3">
    <source>
        <dbReference type="Proteomes" id="UP000034797"/>
    </source>
</evidence>
<comment type="caution">
    <text evidence="2">The sequence shown here is derived from an EMBL/GenBank/DDBJ whole genome shotgun (WGS) entry which is preliminary data.</text>
</comment>